<dbReference type="EMBL" id="BOQN01000085">
    <property type="protein sequence ID" value="GIM94748.1"/>
    <property type="molecule type" value="Genomic_DNA"/>
</dbReference>
<dbReference type="AlphaFoldDB" id="A0A919TFN3"/>
<proteinExistence type="predicted"/>
<dbReference type="RefSeq" id="WP_213010512.1">
    <property type="nucleotide sequence ID" value="NZ_BOQN01000085.1"/>
</dbReference>
<accession>A0A919TFN3</accession>
<organism evidence="1 2">
    <name type="scientific">Paractinoplanes toevensis</name>
    <dbReference type="NCBI Taxonomy" id="571911"/>
    <lineage>
        <taxon>Bacteria</taxon>
        <taxon>Bacillati</taxon>
        <taxon>Actinomycetota</taxon>
        <taxon>Actinomycetes</taxon>
        <taxon>Micromonosporales</taxon>
        <taxon>Micromonosporaceae</taxon>
        <taxon>Paractinoplanes</taxon>
    </lineage>
</organism>
<keyword evidence="2" id="KW-1185">Reference proteome</keyword>
<comment type="caution">
    <text evidence="1">The sequence shown here is derived from an EMBL/GenBank/DDBJ whole genome shotgun (WGS) entry which is preliminary data.</text>
</comment>
<evidence type="ECO:0000313" key="1">
    <source>
        <dbReference type="EMBL" id="GIM94748.1"/>
    </source>
</evidence>
<sequence length="68" mass="6844">MDDALVAYGSGHADGMAGLHDGDRAGDPVTGADYLVGIVDGQLAAFEDALVTAIRKALDDKKSDGPGV</sequence>
<reference evidence="1 2" key="1">
    <citation type="submission" date="2021-03" db="EMBL/GenBank/DDBJ databases">
        <title>Whole genome shotgun sequence of Actinoplanes toevensis NBRC 105298.</title>
        <authorList>
            <person name="Komaki H."/>
            <person name="Tamura T."/>
        </authorList>
    </citation>
    <scope>NUCLEOTIDE SEQUENCE [LARGE SCALE GENOMIC DNA]</scope>
    <source>
        <strain evidence="1 2">NBRC 105298</strain>
    </source>
</reference>
<dbReference type="Proteomes" id="UP000677082">
    <property type="component" value="Unassembled WGS sequence"/>
</dbReference>
<evidence type="ECO:0000313" key="2">
    <source>
        <dbReference type="Proteomes" id="UP000677082"/>
    </source>
</evidence>
<protein>
    <submittedName>
        <fullName evidence="1">Uncharacterized protein</fullName>
    </submittedName>
</protein>
<name>A0A919TFN3_9ACTN</name>
<gene>
    <name evidence="1" type="ORF">Ato02nite_065410</name>
</gene>